<accession>A0A8B8PQW0</accession>
<dbReference type="AlphaFoldDB" id="A0A8B8PQW0"/>
<dbReference type="Proteomes" id="UP000827889">
    <property type="component" value="Chromosome 8"/>
</dbReference>
<dbReference type="KEGG" id="rarg:115745344"/>
<keyword evidence="1" id="KW-1185">Reference proteome</keyword>
<dbReference type="RefSeq" id="XP_030536708.1">
    <property type="nucleotide sequence ID" value="XM_030680848.1"/>
</dbReference>
<dbReference type="RefSeq" id="XP_030536711.1">
    <property type="nucleotide sequence ID" value="XM_030680851.1"/>
</dbReference>
<dbReference type="RefSeq" id="XP_030536709.1">
    <property type="nucleotide sequence ID" value="XM_030680849.1"/>
</dbReference>
<dbReference type="GeneID" id="115745344"/>
<sequence length="463" mass="49422">MVVVQASKLTIPNLSLSPSPAIASILYDPHSLSLALMHSDSSFSLYPRLSPLSLPSSSSLPPPQTLVPPPSSSSAFLLLRRDADDSSSRVVFLVSGPHRGGSQILLRFFVLQSSGNKFARARVVCKQKGLSFDPSSGVVFDNRHGVSIKISGSTNFFAMYSISSGKIWVFAVKALRDGVTGGGGHDGGALELMRCAVIECCKPVWSISFSFGLIVLGEENGVRVFNLMAIVKGGSKRVRNLNPNGKLGNRQLPNGVTGSGIAGNFENARNVSFEGKNDKHPASVKQSTVKLKQEASNGSSCFVTLKSDDDVASTSISTAVMSLKALYIQPLSPRSFIVLDSVGDLHLVCLPKSKTPTASDVNFHLKHMPHVMKVQHLTAFPDITMSTGTIWVDDGSNTVHMMVGFDMEAANDANNGNQSHERLTQISVVQAIFTSEKIQSIISLASNAILILGQGSLYAYAIS</sequence>
<name>A0A8B8PQW0_9MYRT</name>
<evidence type="ECO:0000313" key="3">
    <source>
        <dbReference type="RefSeq" id="XP_030536708.1"/>
    </source>
</evidence>
<dbReference type="RefSeq" id="XP_030536706.1">
    <property type="nucleotide sequence ID" value="XM_030680846.1"/>
</dbReference>
<dbReference type="PANTHER" id="PTHR37383">
    <property type="entry name" value="OS01G0694200 PROTEIN"/>
    <property type="match status" value="1"/>
</dbReference>
<organism evidence="1 6">
    <name type="scientific">Rhodamnia argentea</name>
    <dbReference type="NCBI Taxonomy" id="178133"/>
    <lineage>
        <taxon>Eukaryota</taxon>
        <taxon>Viridiplantae</taxon>
        <taxon>Streptophyta</taxon>
        <taxon>Embryophyta</taxon>
        <taxon>Tracheophyta</taxon>
        <taxon>Spermatophyta</taxon>
        <taxon>Magnoliopsida</taxon>
        <taxon>eudicotyledons</taxon>
        <taxon>Gunneridae</taxon>
        <taxon>Pentapetalae</taxon>
        <taxon>rosids</taxon>
        <taxon>malvids</taxon>
        <taxon>Myrtales</taxon>
        <taxon>Myrtaceae</taxon>
        <taxon>Myrtoideae</taxon>
        <taxon>Myrteae</taxon>
        <taxon>Australasian group</taxon>
        <taxon>Rhodamnia</taxon>
    </lineage>
</organism>
<evidence type="ECO:0000313" key="2">
    <source>
        <dbReference type="RefSeq" id="XP_030536706.1"/>
    </source>
</evidence>
<dbReference type="RefSeq" id="XP_030536710.1">
    <property type="nucleotide sequence ID" value="XM_030680850.1"/>
</dbReference>
<evidence type="ECO:0000313" key="1">
    <source>
        <dbReference type="Proteomes" id="UP000827889"/>
    </source>
</evidence>
<evidence type="ECO:0000313" key="5">
    <source>
        <dbReference type="RefSeq" id="XP_030536710.1"/>
    </source>
</evidence>
<dbReference type="PANTHER" id="PTHR37383:SF1">
    <property type="entry name" value="OS01G0694200 PROTEIN"/>
    <property type="match status" value="1"/>
</dbReference>
<dbReference type="OrthoDB" id="1925091at2759"/>
<reference evidence="2 3" key="1">
    <citation type="submission" date="2025-04" db="UniProtKB">
        <authorList>
            <consortium name="RefSeq"/>
        </authorList>
    </citation>
    <scope>IDENTIFICATION</scope>
</reference>
<evidence type="ECO:0000313" key="4">
    <source>
        <dbReference type="RefSeq" id="XP_030536709.1"/>
    </source>
</evidence>
<proteinExistence type="predicted"/>
<protein>
    <submittedName>
        <fullName evidence="2 3">Uncharacterized protein LOC115745344 isoform X1</fullName>
    </submittedName>
</protein>
<evidence type="ECO:0000313" key="6">
    <source>
        <dbReference type="RefSeq" id="XP_030536711.1"/>
    </source>
</evidence>
<gene>
    <name evidence="2 3 4 5 6" type="primary">LOC115745344</name>
</gene>